<dbReference type="SUPFAM" id="SSF55729">
    <property type="entry name" value="Acyl-CoA N-acyltransferases (Nat)"/>
    <property type="match status" value="1"/>
</dbReference>
<feature type="non-terminal residue" evidence="2">
    <location>
        <position position="131"/>
    </location>
</feature>
<dbReference type="EC" id="2.3.-.-" evidence="2"/>
<evidence type="ECO:0000313" key="3">
    <source>
        <dbReference type="Proteomes" id="UP001570417"/>
    </source>
</evidence>
<dbReference type="PROSITE" id="PS51186">
    <property type="entry name" value="GNAT"/>
    <property type="match status" value="1"/>
</dbReference>
<dbReference type="InterPro" id="IPR016181">
    <property type="entry name" value="Acyl_CoA_acyltransferase"/>
</dbReference>
<dbReference type="Gene3D" id="3.40.630.30">
    <property type="match status" value="1"/>
</dbReference>
<reference evidence="2 3" key="1">
    <citation type="journal article" date="2024" name="ISME J.">
        <title>Tailless and filamentous prophages are predominant in marine Vibrio.</title>
        <authorList>
            <person name="Steensen K."/>
            <person name="Seneca J."/>
            <person name="Bartlau N."/>
            <person name="Yu X.A."/>
            <person name="Hussain F.A."/>
            <person name="Polz M.F."/>
        </authorList>
    </citation>
    <scope>NUCLEOTIDE SEQUENCE [LARGE SCALE GENOMIC DNA]</scope>
    <source>
        <strain evidence="2 3">10N.222.51.A1</strain>
    </source>
</reference>
<sequence length="131" mass="14757">MIKQLEVSDESVVQLSHQCFEELRQIYHPTEMAKINKTREPGEWKCFGFYSGGALVAVVKAKLLDSELQISSLAVMPNFRRQGVARSLMKSTISNFQSVCSVSVWCVEQTGNVAIFIALGFKVVQRFDSDY</sequence>
<dbReference type="Proteomes" id="UP001570417">
    <property type="component" value="Unassembled WGS sequence"/>
</dbReference>
<dbReference type="CDD" id="cd04301">
    <property type="entry name" value="NAT_SF"/>
    <property type="match status" value="1"/>
</dbReference>
<proteinExistence type="predicted"/>
<dbReference type="EMBL" id="JBFRUW010000170">
    <property type="protein sequence ID" value="MFA0570875.1"/>
    <property type="molecule type" value="Genomic_DNA"/>
</dbReference>
<keyword evidence="2" id="KW-0808">Transferase</keyword>
<feature type="domain" description="N-acetyltransferase" evidence="1">
    <location>
        <begin position="1"/>
        <end position="131"/>
    </location>
</feature>
<gene>
    <name evidence="2" type="ORF">AB4566_21740</name>
</gene>
<keyword evidence="3" id="KW-1185">Reference proteome</keyword>
<dbReference type="GO" id="GO:0016746">
    <property type="term" value="F:acyltransferase activity"/>
    <property type="evidence" value="ECO:0007669"/>
    <property type="project" value="UniProtKB-KW"/>
</dbReference>
<dbReference type="RefSeq" id="WP_372268687.1">
    <property type="nucleotide sequence ID" value="NZ_JBFRUW010000170.1"/>
</dbReference>
<protein>
    <submittedName>
        <fullName evidence="2">GNAT family N-acetyltransferase</fullName>
        <ecNumber evidence="2">2.3.-.-</ecNumber>
    </submittedName>
</protein>
<comment type="caution">
    <text evidence="2">The sequence shown here is derived from an EMBL/GenBank/DDBJ whole genome shotgun (WGS) entry which is preliminary data.</text>
</comment>
<keyword evidence="2" id="KW-0012">Acyltransferase</keyword>
<name>A0ABV4NHD1_9VIBR</name>
<dbReference type="Pfam" id="PF00583">
    <property type="entry name" value="Acetyltransf_1"/>
    <property type="match status" value="1"/>
</dbReference>
<accession>A0ABV4NHD1</accession>
<evidence type="ECO:0000313" key="2">
    <source>
        <dbReference type="EMBL" id="MFA0570875.1"/>
    </source>
</evidence>
<organism evidence="2 3">
    <name type="scientific">Vibrio gallaecicus</name>
    <dbReference type="NCBI Taxonomy" id="552386"/>
    <lineage>
        <taxon>Bacteria</taxon>
        <taxon>Pseudomonadati</taxon>
        <taxon>Pseudomonadota</taxon>
        <taxon>Gammaproteobacteria</taxon>
        <taxon>Vibrionales</taxon>
        <taxon>Vibrionaceae</taxon>
        <taxon>Vibrio</taxon>
    </lineage>
</organism>
<evidence type="ECO:0000259" key="1">
    <source>
        <dbReference type="PROSITE" id="PS51186"/>
    </source>
</evidence>
<dbReference type="InterPro" id="IPR000182">
    <property type="entry name" value="GNAT_dom"/>
</dbReference>